<evidence type="ECO:0000256" key="2">
    <source>
        <dbReference type="ARBA" id="ARBA00006787"/>
    </source>
</evidence>
<keyword evidence="4" id="KW-0223">Dioxygenase</keyword>
<comment type="caution">
    <text evidence="6">The sequence shown here is derived from an EMBL/GenBank/DDBJ whole genome shotgun (WGS) entry which is preliminary data.</text>
</comment>
<evidence type="ECO:0000256" key="1">
    <source>
        <dbReference type="ARBA" id="ARBA00001954"/>
    </source>
</evidence>
<dbReference type="GO" id="GO:0046872">
    <property type="term" value="F:metal ion binding"/>
    <property type="evidence" value="ECO:0007669"/>
    <property type="project" value="UniProtKB-KW"/>
</dbReference>
<comment type="cofactor">
    <cofactor evidence="1">
        <name>Fe(2+)</name>
        <dbReference type="ChEBI" id="CHEBI:29033"/>
    </cofactor>
</comment>
<keyword evidence="7" id="KW-1185">Reference proteome</keyword>
<dbReference type="Pfam" id="PF03055">
    <property type="entry name" value="RPE65"/>
    <property type="match status" value="2"/>
</dbReference>
<proteinExistence type="inferred from homology"/>
<dbReference type="Proteomes" id="UP000243975">
    <property type="component" value="Unassembled WGS sequence"/>
</dbReference>
<dbReference type="PANTHER" id="PTHR10543:SF142">
    <property type="entry name" value="OS06G0162550 PROTEIN"/>
    <property type="match status" value="1"/>
</dbReference>
<dbReference type="EMBL" id="LEKV01005106">
    <property type="protein sequence ID" value="KVH90341.1"/>
    <property type="molecule type" value="Genomic_DNA"/>
</dbReference>
<dbReference type="GO" id="GO:0010436">
    <property type="term" value="F:carotenoid dioxygenase activity"/>
    <property type="evidence" value="ECO:0007669"/>
    <property type="project" value="TreeGrafter"/>
</dbReference>
<evidence type="ECO:0000313" key="7">
    <source>
        <dbReference type="Proteomes" id="UP000243975"/>
    </source>
</evidence>
<keyword evidence="3" id="KW-0479">Metal-binding</keyword>
<reference evidence="6 7" key="1">
    <citation type="journal article" date="2016" name="Sci. Rep.">
        <title>The genome sequence of the outbreeding globe artichoke constructed de novo incorporating a phase-aware low-pass sequencing strategy of F1 progeny.</title>
        <authorList>
            <person name="Scaglione D."/>
            <person name="Reyes-Chin-Wo S."/>
            <person name="Acquadro A."/>
            <person name="Froenicke L."/>
            <person name="Portis E."/>
            <person name="Beitel C."/>
            <person name="Tirone M."/>
            <person name="Mauro R."/>
            <person name="Lo Monaco A."/>
            <person name="Mauromicale G."/>
            <person name="Faccioli P."/>
            <person name="Cattivelli L."/>
            <person name="Rieseberg L."/>
            <person name="Michelmore R."/>
            <person name="Lanteri S."/>
        </authorList>
    </citation>
    <scope>NUCLEOTIDE SEQUENCE [LARGE SCALE GENOMIC DNA]</scope>
    <source>
        <strain evidence="6">2C</strain>
    </source>
</reference>
<evidence type="ECO:0000256" key="4">
    <source>
        <dbReference type="ARBA" id="ARBA00022964"/>
    </source>
</evidence>
<dbReference type="GO" id="GO:0016121">
    <property type="term" value="P:carotene catabolic process"/>
    <property type="evidence" value="ECO:0007669"/>
    <property type="project" value="TreeGrafter"/>
</dbReference>
<dbReference type="AlphaFoldDB" id="A0A124SBD9"/>
<gene>
    <name evidence="6" type="ORF">Ccrd_007647</name>
</gene>
<dbReference type="InterPro" id="IPR004294">
    <property type="entry name" value="Carotenoid_Oase"/>
</dbReference>
<keyword evidence="4" id="KW-0560">Oxidoreductase</keyword>
<protein>
    <submittedName>
        <fullName evidence="6">Carotenoid oxygenase</fullName>
    </submittedName>
</protein>
<sequence length="351" mass="39399">MVGCSTAIQPFIGDLQKNPIKIPLPRAIIKKTSMELLDILTNSVFQFIDHPSLSSQSNFAPVEEMGGAVYVDGTIPDGFPEGVYIRNGPNPLFGGFKSTKSIFGRSSHIWVEGEGMLHALYLKKENDGKWSVSYNNKHVETDTFKLEKQRNRPSFLPAIEGDSPAILSAYLLNLKAPGSGELVTMGVNAMKPFFEIGIISADGNKLVHKADLKFERCSLCHDIGVTLRYNVILDFPLTIDLKRLANGGPLIKYDGEGYARIGVMPRFGDSDAVRASDSIIPGPDLGLNKFEWFSSRFKRECNTDFDSDESFFSRAYEWRLNMKTGEDKREEDYVEMEYHKFPENTFCSEFI</sequence>
<evidence type="ECO:0000256" key="3">
    <source>
        <dbReference type="ARBA" id="ARBA00022723"/>
    </source>
</evidence>
<organism evidence="6 7">
    <name type="scientific">Cynara cardunculus var. scolymus</name>
    <name type="common">Globe artichoke</name>
    <name type="synonym">Cynara scolymus</name>
    <dbReference type="NCBI Taxonomy" id="59895"/>
    <lineage>
        <taxon>Eukaryota</taxon>
        <taxon>Viridiplantae</taxon>
        <taxon>Streptophyta</taxon>
        <taxon>Embryophyta</taxon>
        <taxon>Tracheophyta</taxon>
        <taxon>Spermatophyta</taxon>
        <taxon>Magnoliopsida</taxon>
        <taxon>eudicotyledons</taxon>
        <taxon>Gunneridae</taxon>
        <taxon>Pentapetalae</taxon>
        <taxon>asterids</taxon>
        <taxon>campanulids</taxon>
        <taxon>Asterales</taxon>
        <taxon>Asteraceae</taxon>
        <taxon>Carduoideae</taxon>
        <taxon>Cardueae</taxon>
        <taxon>Carduinae</taxon>
        <taxon>Cynara</taxon>
    </lineage>
</organism>
<dbReference type="Gramene" id="KVH90341">
    <property type="protein sequence ID" value="KVH90341"/>
    <property type="gene ID" value="Ccrd_007647"/>
</dbReference>
<dbReference type="PANTHER" id="PTHR10543">
    <property type="entry name" value="BETA-CAROTENE DIOXYGENASE"/>
    <property type="match status" value="1"/>
</dbReference>
<evidence type="ECO:0000313" key="6">
    <source>
        <dbReference type="EMBL" id="KVH90341.1"/>
    </source>
</evidence>
<accession>A0A124SBD9</accession>
<name>A0A124SBD9_CYNCS</name>
<evidence type="ECO:0000256" key="5">
    <source>
        <dbReference type="ARBA" id="ARBA00023004"/>
    </source>
</evidence>
<dbReference type="GO" id="GO:0009570">
    <property type="term" value="C:chloroplast stroma"/>
    <property type="evidence" value="ECO:0007669"/>
    <property type="project" value="TreeGrafter"/>
</dbReference>
<comment type="similarity">
    <text evidence="2">Belongs to the carotenoid oxygenase family.</text>
</comment>
<keyword evidence="5" id="KW-0408">Iron</keyword>